<dbReference type="InterPro" id="IPR010982">
    <property type="entry name" value="Lambda_DNA-bd_dom_sf"/>
</dbReference>
<dbReference type="AlphaFoldDB" id="A0A1T4WX95"/>
<dbReference type="SUPFAM" id="SSF47413">
    <property type="entry name" value="lambda repressor-like DNA-binding domains"/>
    <property type="match status" value="1"/>
</dbReference>
<name>A0A1T4WX95_9MICO</name>
<reference evidence="2" key="1">
    <citation type="submission" date="2017-02" db="EMBL/GenBank/DDBJ databases">
        <authorList>
            <person name="Varghese N."/>
            <person name="Submissions S."/>
        </authorList>
    </citation>
    <scope>NUCLEOTIDE SEQUENCE [LARGE SCALE GENOMIC DNA]</scope>
    <source>
        <strain evidence="2">VKM Ac-2052</strain>
    </source>
</reference>
<dbReference type="CDD" id="cd00093">
    <property type="entry name" value="HTH_XRE"/>
    <property type="match status" value="1"/>
</dbReference>
<dbReference type="Proteomes" id="UP000189735">
    <property type="component" value="Unassembled WGS sequence"/>
</dbReference>
<dbReference type="InterPro" id="IPR001387">
    <property type="entry name" value="Cro/C1-type_HTH"/>
</dbReference>
<organism evidence="1 2">
    <name type="scientific">Agreia bicolorata</name>
    <dbReference type="NCBI Taxonomy" id="110935"/>
    <lineage>
        <taxon>Bacteria</taxon>
        <taxon>Bacillati</taxon>
        <taxon>Actinomycetota</taxon>
        <taxon>Actinomycetes</taxon>
        <taxon>Micrococcales</taxon>
        <taxon>Microbacteriaceae</taxon>
        <taxon>Agreia</taxon>
    </lineage>
</organism>
<dbReference type="RefSeq" id="WP_078713175.1">
    <property type="nucleotide sequence ID" value="NZ_FUYG01000001.1"/>
</dbReference>
<accession>A0A1T4WX95</accession>
<dbReference type="GO" id="GO:0003677">
    <property type="term" value="F:DNA binding"/>
    <property type="evidence" value="ECO:0007669"/>
    <property type="project" value="InterPro"/>
</dbReference>
<sequence length="260" mass="27436">MGRSAKVNQSIEQAIDELTALPPGLSASEVTRRTGISRATLHRIAEGAVIPSLQTLHELAVVQGKEIEIRLKPLSDPHAAAAARVIIDGDGGAWSGDEATQRWVERLDRLARSSDGDYLAILHAAGRASSLLHRTGAVFMRGDNGPLRLASAGDASGGTWAISGKAALEVSPDNPVAGPSVLWVDDVERAASLLSETHKRVTASANAHVIIAEANPSTYIGEYAVGALRYVAPLQMLLDCVGLGGRQEEIAMSIAKEWSR</sequence>
<evidence type="ECO:0000313" key="1">
    <source>
        <dbReference type="EMBL" id="SKA81983.1"/>
    </source>
</evidence>
<protein>
    <recommendedName>
        <fullName evidence="3">Helix-turn-helix</fullName>
    </recommendedName>
</protein>
<dbReference type="Gene3D" id="1.10.260.40">
    <property type="entry name" value="lambda repressor-like DNA-binding domains"/>
    <property type="match status" value="1"/>
</dbReference>
<dbReference type="EMBL" id="FUYG01000001">
    <property type="protein sequence ID" value="SKA81983.1"/>
    <property type="molecule type" value="Genomic_DNA"/>
</dbReference>
<evidence type="ECO:0000313" key="2">
    <source>
        <dbReference type="Proteomes" id="UP000189735"/>
    </source>
</evidence>
<evidence type="ECO:0008006" key="3">
    <source>
        <dbReference type="Google" id="ProtNLM"/>
    </source>
</evidence>
<gene>
    <name evidence="1" type="ORF">SAMN06295879_0412</name>
</gene>
<proteinExistence type="predicted"/>